<comment type="caution">
    <text evidence="1">The sequence shown here is derived from an EMBL/GenBank/DDBJ whole genome shotgun (WGS) entry which is preliminary data.</text>
</comment>
<evidence type="ECO:0000313" key="2">
    <source>
        <dbReference type="Proteomes" id="UP001629156"/>
    </source>
</evidence>
<protein>
    <submittedName>
        <fullName evidence="1">Uncharacterized protein</fullName>
    </submittedName>
</protein>
<proteinExistence type="predicted"/>
<sequence>MKKNTFLFGVALIVLFTVLADMYLWFSATAASPVFEHSQQAYLSHYPAQFQNARMLNYYFYCHACFQRIYLFQPL</sequence>
<gene>
    <name evidence="1" type="ORF">ABS766_06980</name>
</gene>
<dbReference type="EMBL" id="JBELPZ010000005">
    <property type="protein sequence ID" value="MFL9844160.1"/>
    <property type="molecule type" value="Genomic_DNA"/>
</dbReference>
<keyword evidence="2" id="KW-1185">Reference proteome</keyword>
<evidence type="ECO:0000313" key="1">
    <source>
        <dbReference type="EMBL" id="MFL9844160.1"/>
    </source>
</evidence>
<dbReference type="RefSeq" id="WP_408084413.1">
    <property type="nucleotide sequence ID" value="NZ_JBELPZ010000005.1"/>
</dbReference>
<organism evidence="1 2">
    <name type="scientific">Flavobacterium rhizosphaerae</name>
    <dbReference type="NCBI Taxonomy" id="3163298"/>
    <lineage>
        <taxon>Bacteria</taxon>
        <taxon>Pseudomonadati</taxon>
        <taxon>Bacteroidota</taxon>
        <taxon>Flavobacteriia</taxon>
        <taxon>Flavobacteriales</taxon>
        <taxon>Flavobacteriaceae</taxon>
        <taxon>Flavobacterium</taxon>
    </lineage>
</organism>
<reference evidence="1 2" key="1">
    <citation type="submission" date="2024-06" db="EMBL/GenBank/DDBJ databases">
        <authorList>
            <person name="Kaempfer P."/>
            <person name="Viver T."/>
        </authorList>
    </citation>
    <scope>NUCLEOTIDE SEQUENCE [LARGE SCALE GENOMIC DNA]</scope>
    <source>
        <strain evidence="1 2">ST-119</strain>
    </source>
</reference>
<accession>A0ABW8YYD1</accession>
<name>A0ABW8YYD1_9FLAO</name>
<dbReference type="Proteomes" id="UP001629156">
    <property type="component" value="Unassembled WGS sequence"/>
</dbReference>